<keyword evidence="2" id="KW-0238">DNA-binding</keyword>
<dbReference type="SUPFAM" id="SSF46785">
    <property type="entry name" value="Winged helix' DNA-binding domain"/>
    <property type="match status" value="1"/>
</dbReference>
<evidence type="ECO:0000259" key="4">
    <source>
        <dbReference type="PROSITE" id="PS50949"/>
    </source>
</evidence>
<dbReference type="InterPro" id="IPR036390">
    <property type="entry name" value="WH_DNA-bd_sf"/>
</dbReference>
<dbReference type="InterPro" id="IPR000524">
    <property type="entry name" value="Tscrpt_reg_HTH_GntR"/>
</dbReference>
<dbReference type="PANTHER" id="PTHR43537:SF45">
    <property type="entry name" value="GNTR FAMILY REGULATORY PROTEIN"/>
    <property type="match status" value="1"/>
</dbReference>
<name>A0ABY7T0F0_9RHOB</name>
<dbReference type="CDD" id="cd07377">
    <property type="entry name" value="WHTH_GntR"/>
    <property type="match status" value="1"/>
</dbReference>
<organism evidence="5 6">
    <name type="scientific">Paracoccus stylophorae</name>
    <dbReference type="NCBI Taxonomy" id="659350"/>
    <lineage>
        <taxon>Bacteria</taxon>
        <taxon>Pseudomonadati</taxon>
        <taxon>Pseudomonadota</taxon>
        <taxon>Alphaproteobacteria</taxon>
        <taxon>Rhodobacterales</taxon>
        <taxon>Paracoccaceae</taxon>
        <taxon>Paracoccus</taxon>
    </lineage>
</organism>
<dbReference type="PROSITE" id="PS50949">
    <property type="entry name" value="HTH_GNTR"/>
    <property type="match status" value="1"/>
</dbReference>
<evidence type="ECO:0000313" key="6">
    <source>
        <dbReference type="Proteomes" id="UP001218412"/>
    </source>
</evidence>
<dbReference type="Pfam" id="PF00392">
    <property type="entry name" value="GntR"/>
    <property type="match status" value="1"/>
</dbReference>
<dbReference type="Gene3D" id="1.10.10.10">
    <property type="entry name" value="Winged helix-like DNA-binding domain superfamily/Winged helix DNA-binding domain"/>
    <property type="match status" value="1"/>
</dbReference>
<dbReference type="PANTHER" id="PTHR43537">
    <property type="entry name" value="TRANSCRIPTIONAL REGULATOR, GNTR FAMILY"/>
    <property type="match status" value="1"/>
</dbReference>
<dbReference type="InterPro" id="IPR036388">
    <property type="entry name" value="WH-like_DNA-bd_sf"/>
</dbReference>
<dbReference type="SUPFAM" id="SSF48008">
    <property type="entry name" value="GntR ligand-binding domain-like"/>
    <property type="match status" value="1"/>
</dbReference>
<dbReference type="Gene3D" id="1.20.120.530">
    <property type="entry name" value="GntR ligand-binding domain-like"/>
    <property type="match status" value="1"/>
</dbReference>
<dbReference type="SMART" id="SM00345">
    <property type="entry name" value="HTH_GNTR"/>
    <property type="match status" value="1"/>
</dbReference>
<evidence type="ECO:0000256" key="3">
    <source>
        <dbReference type="ARBA" id="ARBA00023163"/>
    </source>
</evidence>
<reference evidence="5 6" key="1">
    <citation type="submission" date="2021-01" db="EMBL/GenBank/DDBJ databases">
        <title>Biogeographic distribution of Paracoccus.</title>
        <authorList>
            <person name="Hollensteiner J."/>
            <person name="Leineberger J."/>
            <person name="Brinkhoff T."/>
            <person name="Daniel R."/>
        </authorList>
    </citation>
    <scope>NUCLEOTIDE SEQUENCE [LARGE SCALE GENOMIC DNA]</scope>
    <source>
        <strain evidence="5 6">LMG25392</strain>
    </source>
</reference>
<evidence type="ECO:0000256" key="2">
    <source>
        <dbReference type="ARBA" id="ARBA00023125"/>
    </source>
</evidence>
<keyword evidence="1" id="KW-0805">Transcription regulation</keyword>
<evidence type="ECO:0000313" key="5">
    <source>
        <dbReference type="EMBL" id="WCR12021.1"/>
    </source>
</evidence>
<dbReference type="EMBL" id="CP067134">
    <property type="protein sequence ID" value="WCR12021.1"/>
    <property type="molecule type" value="Genomic_DNA"/>
</dbReference>
<keyword evidence="3" id="KW-0804">Transcription</keyword>
<sequence>MSDRKPGFDAAAPLVEQIAAQLRTMATEGELTPGERLSEARLSADLGVSRNTLRESFRLLTREGLARYEPNRGVFVAIPSMPAIIDIYRVRRLIEIPALAQAWPKHAAVAAMRAAVVAAEAARERGDWRAVGSANMVFHGAVVALIDSPRLTAFFAQVVAELRLAFGLLPDPELLHEPFIAENAAILAAVDRDDAKGAAKLLAGYLDRSEGVVLAAFARLEDRRVTPTPRDAPQRRVRTA</sequence>
<dbReference type="RefSeq" id="WP_272860123.1">
    <property type="nucleotide sequence ID" value="NZ_CP067134.1"/>
</dbReference>
<feature type="domain" description="HTH gntR-type" evidence="4">
    <location>
        <begin position="12"/>
        <end position="79"/>
    </location>
</feature>
<gene>
    <name evidence="5" type="ORF">JHW45_06630</name>
</gene>
<keyword evidence="6" id="KW-1185">Reference proteome</keyword>
<accession>A0ABY7T0F0</accession>
<dbReference type="InterPro" id="IPR008920">
    <property type="entry name" value="TF_FadR/GntR_C"/>
</dbReference>
<dbReference type="Pfam" id="PF07729">
    <property type="entry name" value="FCD"/>
    <property type="match status" value="1"/>
</dbReference>
<protein>
    <submittedName>
        <fullName evidence="5">GntR family transcriptional regulator</fullName>
    </submittedName>
</protein>
<dbReference type="InterPro" id="IPR011711">
    <property type="entry name" value="GntR_C"/>
</dbReference>
<proteinExistence type="predicted"/>
<dbReference type="Proteomes" id="UP001218412">
    <property type="component" value="Chromosome"/>
</dbReference>
<evidence type="ECO:0000256" key="1">
    <source>
        <dbReference type="ARBA" id="ARBA00023015"/>
    </source>
</evidence>
<dbReference type="SMART" id="SM00895">
    <property type="entry name" value="FCD"/>
    <property type="match status" value="1"/>
</dbReference>